<dbReference type="HOGENOM" id="CLU_1847987_0_0_1"/>
<proteinExistence type="predicted"/>
<evidence type="ECO:0000313" key="1">
    <source>
        <dbReference type="EnsemblPlants" id="LPERR01G19320.1"/>
    </source>
</evidence>
<dbReference type="AlphaFoldDB" id="A0A0D9V2U8"/>
<name>A0A0D9V2U8_9ORYZ</name>
<reference evidence="1" key="3">
    <citation type="submission" date="2015-04" db="UniProtKB">
        <authorList>
            <consortium name="EnsemblPlants"/>
        </authorList>
    </citation>
    <scope>IDENTIFICATION</scope>
</reference>
<dbReference type="EnsemblPlants" id="LPERR01G19320.1">
    <property type="protein sequence ID" value="LPERR01G19320.1"/>
    <property type="gene ID" value="LPERR01G19320"/>
</dbReference>
<sequence>MSIAGEDSLCIDSSSVFILGENDLCIDSCSDPFSPPSNTGARGTLTVVVSVSLWASSISSVEPGAFSGLAATATSISVSTVGEDGLCIDTGSVFVAGEDGLWVTSVATVGPGASSGIATATVSISVCNVREDGLCIDSC</sequence>
<evidence type="ECO:0000313" key="2">
    <source>
        <dbReference type="Proteomes" id="UP000032180"/>
    </source>
</evidence>
<dbReference type="Gramene" id="LPERR01G19320.1">
    <property type="protein sequence ID" value="LPERR01G19320.1"/>
    <property type="gene ID" value="LPERR01G19320"/>
</dbReference>
<protein>
    <submittedName>
        <fullName evidence="1">Uncharacterized protein</fullName>
    </submittedName>
</protein>
<keyword evidence="2" id="KW-1185">Reference proteome</keyword>
<reference evidence="1 2" key="1">
    <citation type="submission" date="2012-08" db="EMBL/GenBank/DDBJ databases">
        <title>Oryza genome evolution.</title>
        <authorList>
            <person name="Wing R.A."/>
        </authorList>
    </citation>
    <scope>NUCLEOTIDE SEQUENCE</scope>
</reference>
<reference evidence="2" key="2">
    <citation type="submission" date="2013-12" db="EMBL/GenBank/DDBJ databases">
        <authorList>
            <person name="Yu Y."/>
            <person name="Lee S."/>
            <person name="de Baynast K."/>
            <person name="Wissotski M."/>
            <person name="Liu L."/>
            <person name="Talag J."/>
            <person name="Goicoechea J."/>
            <person name="Angelova A."/>
            <person name="Jetty R."/>
            <person name="Kudrna D."/>
            <person name="Golser W."/>
            <person name="Rivera L."/>
            <person name="Zhang J."/>
            <person name="Wing R."/>
        </authorList>
    </citation>
    <scope>NUCLEOTIDE SEQUENCE</scope>
</reference>
<organism evidence="1 2">
    <name type="scientific">Leersia perrieri</name>
    <dbReference type="NCBI Taxonomy" id="77586"/>
    <lineage>
        <taxon>Eukaryota</taxon>
        <taxon>Viridiplantae</taxon>
        <taxon>Streptophyta</taxon>
        <taxon>Embryophyta</taxon>
        <taxon>Tracheophyta</taxon>
        <taxon>Spermatophyta</taxon>
        <taxon>Magnoliopsida</taxon>
        <taxon>Liliopsida</taxon>
        <taxon>Poales</taxon>
        <taxon>Poaceae</taxon>
        <taxon>BOP clade</taxon>
        <taxon>Oryzoideae</taxon>
        <taxon>Oryzeae</taxon>
        <taxon>Oryzinae</taxon>
        <taxon>Leersia</taxon>
    </lineage>
</organism>
<dbReference type="Proteomes" id="UP000032180">
    <property type="component" value="Chromosome 1"/>
</dbReference>
<accession>A0A0D9V2U8</accession>